<comment type="caution">
    <text evidence="3">The sequence shown here is derived from an EMBL/GenBank/DDBJ whole genome shotgun (WGS) entry which is preliminary data.</text>
</comment>
<keyword evidence="2" id="KW-0812">Transmembrane</keyword>
<feature type="compositionally biased region" description="Basic and acidic residues" evidence="1">
    <location>
        <begin position="1"/>
        <end position="19"/>
    </location>
</feature>
<proteinExistence type="predicted"/>
<dbReference type="EMBL" id="VTZN01000008">
    <property type="protein sequence ID" value="KAA1251733.1"/>
    <property type="molecule type" value="Genomic_DNA"/>
</dbReference>
<feature type="transmembrane region" description="Helical" evidence="2">
    <location>
        <begin position="56"/>
        <end position="75"/>
    </location>
</feature>
<sequence length="103" mass="10795">MKDPESDPVDHERTFRQHAGESLNKGANAPGMAGVAVAVVALVIGLFALATDQTTAGWIAVIVAVAAGTAGLAWLNHTHRRVRDAELEWHSEHSGKPAPPPSS</sequence>
<keyword evidence="4" id="KW-1185">Reference proteome</keyword>
<evidence type="ECO:0008006" key="5">
    <source>
        <dbReference type="Google" id="ProtNLM"/>
    </source>
</evidence>
<evidence type="ECO:0000256" key="2">
    <source>
        <dbReference type="SAM" id="Phobius"/>
    </source>
</evidence>
<dbReference type="RefSeq" id="WP_149652478.1">
    <property type="nucleotide sequence ID" value="NZ_VTZN01000008.1"/>
</dbReference>
<evidence type="ECO:0000313" key="4">
    <source>
        <dbReference type="Proteomes" id="UP000324701"/>
    </source>
</evidence>
<keyword evidence="2" id="KW-1133">Transmembrane helix</keyword>
<reference evidence="3 4" key="1">
    <citation type="submission" date="2019-09" db="EMBL/GenBank/DDBJ databases">
        <title>Report of infection by Mycobacterium simiae a patient suffering from pulmonary tuberculosis.</title>
        <authorList>
            <person name="Mohanty P.S."/>
            <person name="Bansal A.K."/>
            <person name="Singh H."/>
            <person name="Sharma S."/>
            <person name="Patil S.A."/>
            <person name="Upadhaya P."/>
            <person name="Singh P.K."/>
            <person name="Kumar D."/>
            <person name="Kumar S."/>
            <person name="Singh R.K."/>
            <person name="Chaudhary B."/>
        </authorList>
    </citation>
    <scope>NUCLEOTIDE SEQUENCE [LARGE SCALE GENOMIC DNA]</scope>
    <source>
        <strain evidence="3 4">JAL-560-SIM</strain>
    </source>
</reference>
<protein>
    <recommendedName>
        <fullName evidence="5">UsfY protein</fullName>
    </recommendedName>
</protein>
<feature type="transmembrane region" description="Helical" evidence="2">
    <location>
        <begin position="31"/>
        <end position="50"/>
    </location>
</feature>
<organism evidence="3 4">
    <name type="scientific">Mycobacterium simiae</name>
    <name type="common">Mycobacterium habana</name>
    <dbReference type="NCBI Taxonomy" id="1784"/>
    <lineage>
        <taxon>Bacteria</taxon>
        <taxon>Bacillati</taxon>
        <taxon>Actinomycetota</taxon>
        <taxon>Actinomycetes</taxon>
        <taxon>Mycobacteriales</taxon>
        <taxon>Mycobacteriaceae</taxon>
        <taxon>Mycobacterium</taxon>
        <taxon>Mycobacterium simiae complex</taxon>
    </lineage>
</organism>
<dbReference type="Proteomes" id="UP000324701">
    <property type="component" value="Unassembled WGS sequence"/>
</dbReference>
<keyword evidence="2" id="KW-0472">Membrane</keyword>
<accession>A0A5B1BWH2</accession>
<evidence type="ECO:0000256" key="1">
    <source>
        <dbReference type="SAM" id="MobiDB-lite"/>
    </source>
</evidence>
<gene>
    <name evidence="3" type="ORF">F0Q45_02970</name>
</gene>
<name>A0A5B1BWH2_MYCSI</name>
<dbReference type="AlphaFoldDB" id="A0A5B1BWH2"/>
<evidence type="ECO:0000313" key="3">
    <source>
        <dbReference type="EMBL" id="KAA1251733.1"/>
    </source>
</evidence>
<feature type="region of interest" description="Disordered" evidence="1">
    <location>
        <begin position="1"/>
        <end position="27"/>
    </location>
</feature>